<evidence type="ECO:0000256" key="2">
    <source>
        <dbReference type="ARBA" id="ARBA00022679"/>
    </source>
</evidence>
<keyword evidence="1" id="KW-0328">Glycosyltransferase</keyword>
<organism evidence="4 5">
    <name type="scientific">Kaistia soli DSM 19436</name>
    <dbReference type="NCBI Taxonomy" id="1122133"/>
    <lineage>
        <taxon>Bacteria</taxon>
        <taxon>Pseudomonadati</taxon>
        <taxon>Pseudomonadota</taxon>
        <taxon>Alphaproteobacteria</taxon>
        <taxon>Hyphomicrobiales</taxon>
        <taxon>Kaistiaceae</taxon>
        <taxon>Kaistia</taxon>
    </lineage>
</organism>
<keyword evidence="5" id="KW-1185">Reference proteome</keyword>
<dbReference type="GO" id="GO:0016757">
    <property type="term" value="F:glycosyltransferase activity"/>
    <property type="evidence" value="ECO:0007669"/>
    <property type="project" value="UniProtKB-KW"/>
</dbReference>
<feature type="domain" description="Glycosyltransferase subfamily 4-like N-terminal" evidence="3">
    <location>
        <begin position="52"/>
        <end position="163"/>
    </location>
</feature>
<keyword evidence="2 4" id="KW-0808">Transferase</keyword>
<evidence type="ECO:0000259" key="3">
    <source>
        <dbReference type="Pfam" id="PF13439"/>
    </source>
</evidence>
<dbReference type="CDD" id="cd03801">
    <property type="entry name" value="GT4_PimA-like"/>
    <property type="match status" value="1"/>
</dbReference>
<dbReference type="InterPro" id="IPR028098">
    <property type="entry name" value="Glyco_trans_4-like_N"/>
</dbReference>
<gene>
    <name evidence="4" type="ORF">SAMN02745157_1405</name>
</gene>
<dbReference type="STRING" id="1122133.SAMN02745157_1405"/>
<dbReference type="EMBL" id="FQUP01000001">
    <property type="protein sequence ID" value="SHE99936.1"/>
    <property type="molecule type" value="Genomic_DNA"/>
</dbReference>
<reference evidence="4 5" key="1">
    <citation type="submission" date="2016-11" db="EMBL/GenBank/DDBJ databases">
        <authorList>
            <person name="Jaros S."/>
            <person name="Januszkiewicz K."/>
            <person name="Wedrychowicz H."/>
        </authorList>
    </citation>
    <scope>NUCLEOTIDE SEQUENCE [LARGE SCALE GENOMIC DNA]</scope>
    <source>
        <strain evidence="4 5">DSM 19436</strain>
    </source>
</reference>
<sequence>MKVLMLVAELEDYTIAFVNGVAQHLPVVLGVPKRRYAHLESWFDPAVDLRLLDWPRHRSPANPIFLLKLSQLIRQEAPTLIHLLSNSTLWLNFAAPFWRPIPLVTTVHDVELHPGDADSRTLPRWATELMVRQSGHIVVHGESLRKMVLQRYAKPVDHVHVLSHPSIQRYADFARQRQLTRPQGDDAFRVLLFGRIFAYKGLEHLIRAEAALGETVPNLRITIAGRGDDPWAFRGLMGHPDRYDIRNHFIEDAEVAQLFTDTDIVVLPYTEASQSGVLNLAAAFGKPVVVTDVGELRASVTQNGLGLVVPPGDPQQLAHAIKLLAHGADLRAELGASALAWANGPNAPKAVGAAAASLYRKVVDPCAPS</sequence>
<accession>A0A1M4Y2Y7</accession>
<dbReference type="Gene3D" id="3.40.50.2000">
    <property type="entry name" value="Glycogen Phosphorylase B"/>
    <property type="match status" value="2"/>
</dbReference>
<dbReference type="Pfam" id="PF13692">
    <property type="entry name" value="Glyco_trans_1_4"/>
    <property type="match status" value="1"/>
</dbReference>
<proteinExistence type="predicted"/>
<dbReference type="PANTHER" id="PTHR12526:SF510">
    <property type="entry name" value="D-INOSITOL 3-PHOSPHATE GLYCOSYLTRANSFERASE"/>
    <property type="match status" value="1"/>
</dbReference>
<dbReference type="PANTHER" id="PTHR12526">
    <property type="entry name" value="GLYCOSYLTRANSFERASE"/>
    <property type="match status" value="1"/>
</dbReference>
<evidence type="ECO:0000256" key="1">
    <source>
        <dbReference type="ARBA" id="ARBA00022676"/>
    </source>
</evidence>
<dbReference type="Pfam" id="PF13439">
    <property type="entry name" value="Glyco_transf_4"/>
    <property type="match status" value="1"/>
</dbReference>
<evidence type="ECO:0000313" key="5">
    <source>
        <dbReference type="Proteomes" id="UP000184485"/>
    </source>
</evidence>
<dbReference type="AlphaFoldDB" id="A0A1M4Y2Y7"/>
<dbReference type="RefSeq" id="WP_073051950.1">
    <property type="nucleotide sequence ID" value="NZ_FQUP01000001.1"/>
</dbReference>
<dbReference type="Proteomes" id="UP000184485">
    <property type="component" value="Unassembled WGS sequence"/>
</dbReference>
<dbReference type="SUPFAM" id="SSF53756">
    <property type="entry name" value="UDP-Glycosyltransferase/glycogen phosphorylase"/>
    <property type="match status" value="1"/>
</dbReference>
<name>A0A1M4Y2Y7_9HYPH</name>
<evidence type="ECO:0000313" key="4">
    <source>
        <dbReference type="EMBL" id="SHE99936.1"/>
    </source>
</evidence>
<dbReference type="OrthoDB" id="9807414at2"/>
<protein>
    <submittedName>
        <fullName evidence="4">Glycosyltransferase involved in cell wall bisynthesis</fullName>
    </submittedName>
</protein>